<accession>A0A7N9D8U6</accession>
<evidence type="ECO:0000313" key="1">
    <source>
        <dbReference type="Ensembl" id="ENSMFAP00000060490.1"/>
    </source>
</evidence>
<dbReference type="AlphaFoldDB" id="A0A7N9D8U6"/>
<reference evidence="1 2" key="1">
    <citation type="submission" date="2013-03" db="EMBL/GenBank/DDBJ databases">
        <authorList>
            <person name="Warren W."/>
            <person name="Wilson R.K."/>
        </authorList>
    </citation>
    <scope>NUCLEOTIDE SEQUENCE</scope>
</reference>
<organism evidence="1 2">
    <name type="scientific">Macaca fascicularis</name>
    <name type="common">Crab-eating macaque</name>
    <name type="synonym">Cynomolgus monkey</name>
    <dbReference type="NCBI Taxonomy" id="9541"/>
    <lineage>
        <taxon>Eukaryota</taxon>
        <taxon>Metazoa</taxon>
        <taxon>Chordata</taxon>
        <taxon>Craniata</taxon>
        <taxon>Vertebrata</taxon>
        <taxon>Euteleostomi</taxon>
        <taxon>Mammalia</taxon>
        <taxon>Eutheria</taxon>
        <taxon>Euarchontoglires</taxon>
        <taxon>Primates</taxon>
        <taxon>Haplorrhini</taxon>
        <taxon>Catarrhini</taxon>
        <taxon>Cercopithecidae</taxon>
        <taxon>Cercopithecinae</taxon>
        <taxon>Macaca</taxon>
    </lineage>
</organism>
<reference evidence="1" key="2">
    <citation type="submission" date="2025-08" db="UniProtKB">
        <authorList>
            <consortium name="Ensembl"/>
        </authorList>
    </citation>
    <scope>IDENTIFICATION</scope>
</reference>
<dbReference type="Proteomes" id="UP000233100">
    <property type="component" value="Chromosome 5"/>
</dbReference>
<name>A0A7N9D8U6_MACFA</name>
<protein>
    <submittedName>
        <fullName evidence="1">Uncharacterized protein</fullName>
    </submittedName>
</protein>
<reference evidence="1" key="3">
    <citation type="submission" date="2025-09" db="UniProtKB">
        <authorList>
            <consortium name="Ensembl"/>
        </authorList>
    </citation>
    <scope>IDENTIFICATION</scope>
</reference>
<evidence type="ECO:0000313" key="2">
    <source>
        <dbReference type="Proteomes" id="UP000233100"/>
    </source>
</evidence>
<sequence length="30" mass="3485">MLNSISLSNSFRGHNHLFWLILSNLKMLTP</sequence>
<proteinExistence type="predicted"/>
<keyword evidence="2" id="KW-1185">Reference proteome</keyword>
<dbReference type="Ensembl" id="ENSMFAT00000091187.1">
    <property type="protein sequence ID" value="ENSMFAP00000060490.1"/>
    <property type="gene ID" value="ENSMFAG00000055773.1"/>
</dbReference>